<dbReference type="GO" id="GO:0008483">
    <property type="term" value="F:transaminase activity"/>
    <property type="evidence" value="ECO:0007669"/>
    <property type="project" value="TreeGrafter"/>
</dbReference>
<dbReference type="EMBL" id="LECT01000050">
    <property type="protein sequence ID" value="KLU01745.1"/>
    <property type="molecule type" value="Genomic_DNA"/>
</dbReference>
<evidence type="ECO:0000313" key="4">
    <source>
        <dbReference type="Proteomes" id="UP000036367"/>
    </source>
</evidence>
<dbReference type="PIRSF" id="PIRSF000390">
    <property type="entry name" value="PLP_StrS"/>
    <property type="match status" value="1"/>
</dbReference>
<dbReference type="RefSeq" id="WP_047817102.1">
    <property type="nucleotide sequence ID" value="NZ_LECT01000050.1"/>
</dbReference>
<dbReference type="CDD" id="cd00616">
    <property type="entry name" value="AHBA_syn"/>
    <property type="match status" value="1"/>
</dbReference>
<dbReference type="InterPro" id="IPR015422">
    <property type="entry name" value="PyrdxlP-dep_Trfase_small"/>
</dbReference>
<comment type="similarity">
    <text evidence="1 2">Belongs to the DegT/DnrJ/EryC1 family.</text>
</comment>
<dbReference type="InterPro" id="IPR000653">
    <property type="entry name" value="DegT/StrS_aminotransferase"/>
</dbReference>
<evidence type="ECO:0000313" key="3">
    <source>
        <dbReference type="EMBL" id="KLU01745.1"/>
    </source>
</evidence>
<dbReference type="SUPFAM" id="SSF53383">
    <property type="entry name" value="PLP-dependent transferases"/>
    <property type="match status" value="1"/>
</dbReference>
<name>A0A0J1B4G0_RHOIS</name>
<keyword evidence="2" id="KW-0663">Pyridoxal phosphate</keyword>
<dbReference type="PATRIC" id="fig|595434.4.peg.5934"/>
<sequence length="436" mass="48598">MTPESLQAFELWMDDHLEPASSEFGRYWYPLTVPTFGRDEIAAAMNCLVNYRTSMGELTREFETQFAQYIGCHDAVMVNSGSSADLLLAYNLVNPSNPRLSAGDEVLVPAVTWPTQIWSPLMAGLKVTLVDVDPQTLNVDFDDMRRRLTSKSKCVFAVHLMGNPIDMTRMKQFCEEHELILIEDCCESLGAKYDDQHVGNFGLGGSFSFFFSHHMTTMEGGMVTCHNEEDADALRVLRAHGWSRGLKSPAGGTPSGSTKAVSNPTVVDDRYRFINWGFNLRPTELQAAFGLEQLKKLDGMNDRRRELAGRFATYADSQSWFECFETPTAGQASPFALPMLLKGEAVGSRTELLAHLEQAGVETRPVVTGNFARQPAARLLGDVNPKDYPGAEWIHEQGFYLGLSPMMDDLKLERLIRTLDEAHAAVVRPTQIRKVA</sequence>
<keyword evidence="4" id="KW-1185">Reference proteome</keyword>
<dbReference type="Gene3D" id="3.40.640.10">
    <property type="entry name" value="Type I PLP-dependent aspartate aminotransferase-like (Major domain)"/>
    <property type="match status" value="1"/>
</dbReference>
<dbReference type="Proteomes" id="UP000036367">
    <property type="component" value="Unassembled WGS sequence"/>
</dbReference>
<reference evidence="3" key="1">
    <citation type="submission" date="2015-05" db="EMBL/GenBank/DDBJ databases">
        <title>Permanent draft genome of Rhodopirellula islandicus K833.</title>
        <authorList>
            <person name="Kizina J."/>
            <person name="Richter M."/>
            <person name="Glockner F.O."/>
            <person name="Harder J."/>
        </authorList>
    </citation>
    <scope>NUCLEOTIDE SEQUENCE [LARGE SCALE GENOMIC DNA]</scope>
    <source>
        <strain evidence="3">K833</strain>
    </source>
</reference>
<comment type="caution">
    <text evidence="3">The sequence shown here is derived from an EMBL/GenBank/DDBJ whole genome shotgun (WGS) entry which is preliminary data.</text>
</comment>
<dbReference type="InterPro" id="IPR015421">
    <property type="entry name" value="PyrdxlP-dep_Trfase_major"/>
</dbReference>
<organism evidence="3 4">
    <name type="scientific">Rhodopirellula islandica</name>
    <dbReference type="NCBI Taxonomy" id="595434"/>
    <lineage>
        <taxon>Bacteria</taxon>
        <taxon>Pseudomonadati</taxon>
        <taxon>Planctomycetota</taxon>
        <taxon>Planctomycetia</taxon>
        <taxon>Pirellulales</taxon>
        <taxon>Pirellulaceae</taxon>
        <taxon>Rhodopirellula</taxon>
    </lineage>
</organism>
<evidence type="ECO:0000256" key="1">
    <source>
        <dbReference type="ARBA" id="ARBA00037999"/>
    </source>
</evidence>
<gene>
    <name evidence="3" type="ORF">RISK_006244</name>
</gene>
<dbReference type="STRING" id="595434.RISK_006244"/>
<accession>A0A0J1B4G0</accession>
<dbReference type="AlphaFoldDB" id="A0A0J1B4G0"/>
<dbReference type="GO" id="GO:0030170">
    <property type="term" value="F:pyridoxal phosphate binding"/>
    <property type="evidence" value="ECO:0007669"/>
    <property type="project" value="TreeGrafter"/>
</dbReference>
<dbReference type="Pfam" id="PF01041">
    <property type="entry name" value="DegT_DnrJ_EryC1"/>
    <property type="match status" value="1"/>
</dbReference>
<protein>
    <submittedName>
        <fullName evidence="3">CDP-4-dehydro-6-deoxy-D-glucose 3-dehydratase</fullName>
    </submittedName>
</protein>
<proteinExistence type="inferred from homology"/>
<evidence type="ECO:0000256" key="2">
    <source>
        <dbReference type="RuleBase" id="RU004508"/>
    </source>
</evidence>
<dbReference type="InterPro" id="IPR015424">
    <property type="entry name" value="PyrdxlP-dep_Trfase"/>
</dbReference>
<dbReference type="GO" id="GO:0000271">
    <property type="term" value="P:polysaccharide biosynthetic process"/>
    <property type="evidence" value="ECO:0007669"/>
    <property type="project" value="TreeGrafter"/>
</dbReference>
<dbReference type="OrthoDB" id="9810913at2"/>
<dbReference type="Gene3D" id="3.90.1150.10">
    <property type="entry name" value="Aspartate Aminotransferase, domain 1"/>
    <property type="match status" value="1"/>
</dbReference>
<dbReference type="PANTHER" id="PTHR30244:SF34">
    <property type="entry name" value="DTDP-4-AMINO-4,6-DIDEOXYGALACTOSE TRANSAMINASE"/>
    <property type="match status" value="1"/>
</dbReference>
<dbReference type="PANTHER" id="PTHR30244">
    <property type="entry name" value="TRANSAMINASE"/>
    <property type="match status" value="1"/>
</dbReference>